<dbReference type="Proteomes" id="UP000198304">
    <property type="component" value="Unassembled WGS sequence"/>
</dbReference>
<dbReference type="InterPro" id="IPR011105">
    <property type="entry name" value="Cell_wall_hydrolase_SleB"/>
</dbReference>
<dbReference type="AlphaFoldDB" id="A0A239B973"/>
<dbReference type="GO" id="GO:0008932">
    <property type="term" value="F:lytic endotransglycosylase activity"/>
    <property type="evidence" value="ECO:0007669"/>
    <property type="project" value="TreeGrafter"/>
</dbReference>
<evidence type="ECO:0000259" key="2">
    <source>
        <dbReference type="PROSITE" id="PS51782"/>
    </source>
</evidence>
<dbReference type="SMART" id="SM00257">
    <property type="entry name" value="LysM"/>
    <property type="match status" value="1"/>
</dbReference>
<dbReference type="PANTHER" id="PTHR33734">
    <property type="entry name" value="LYSM DOMAIN-CONTAINING GPI-ANCHORED PROTEIN 2"/>
    <property type="match status" value="1"/>
</dbReference>
<dbReference type="GO" id="GO:0016787">
    <property type="term" value="F:hydrolase activity"/>
    <property type="evidence" value="ECO:0007669"/>
    <property type="project" value="InterPro"/>
</dbReference>
<gene>
    <name evidence="3" type="ORF">SAMN05446037_100354</name>
</gene>
<dbReference type="RefSeq" id="WP_207652491.1">
    <property type="nucleotide sequence ID" value="NZ_FZOJ01000003.1"/>
</dbReference>
<evidence type="ECO:0000313" key="4">
    <source>
        <dbReference type="Proteomes" id="UP000198304"/>
    </source>
</evidence>
<dbReference type="SUPFAM" id="SSF54106">
    <property type="entry name" value="LysM domain"/>
    <property type="match status" value="1"/>
</dbReference>
<dbReference type="Pfam" id="PF01476">
    <property type="entry name" value="LysM"/>
    <property type="match status" value="1"/>
</dbReference>
<dbReference type="InterPro" id="IPR036779">
    <property type="entry name" value="LysM_dom_sf"/>
</dbReference>
<keyword evidence="4" id="KW-1185">Reference proteome</keyword>
<reference evidence="3 4" key="1">
    <citation type="submission" date="2017-06" db="EMBL/GenBank/DDBJ databases">
        <authorList>
            <person name="Kim H.J."/>
            <person name="Triplett B.A."/>
        </authorList>
    </citation>
    <scope>NUCLEOTIDE SEQUENCE [LARGE SCALE GENOMIC DNA]</scope>
    <source>
        <strain evidence="3 4">SCA</strain>
    </source>
</reference>
<evidence type="ECO:0000313" key="3">
    <source>
        <dbReference type="EMBL" id="SNS03653.1"/>
    </source>
</evidence>
<proteinExistence type="predicted"/>
<feature type="region of interest" description="Disordered" evidence="1">
    <location>
        <begin position="75"/>
        <end position="94"/>
    </location>
</feature>
<dbReference type="CDD" id="cd00118">
    <property type="entry name" value="LysM"/>
    <property type="match status" value="1"/>
</dbReference>
<name>A0A239B973_9FIRM</name>
<sequence>MKIQSRKITTGLLVLAFMVMIVASIQIASAPNTDIEGIVTGIEEDLTDHEEIAEEEATEEEIEKEEKYLREKVQENALLSTSDDSETEKSIVTGANKNNNAVPIVDMSPITGERYTVKNGDTLFLIAQRANTTINELISMNSLKNDMIQVGQVIQTKKASQVSNIASSDTNQSVSRGSQRDDDIYWLSRIIHAEAQGESYQGKIAVGNVILNRVRSGNFPNSIYGVVFDKQNGYTQFSPVIDGTIYNTPGKDSVQAATEVLNGARPVGEALYFLNPRKATNFWIVANRKYMQTIGDHDFYY</sequence>
<protein>
    <submittedName>
        <fullName evidence="3">N-acetylmuramoyl-L-alanine amidase</fullName>
    </submittedName>
</protein>
<dbReference type="Gene3D" id="6.20.240.60">
    <property type="match status" value="1"/>
</dbReference>
<organism evidence="3 4">
    <name type="scientific">Anaerovirgula multivorans</name>
    <dbReference type="NCBI Taxonomy" id="312168"/>
    <lineage>
        <taxon>Bacteria</taxon>
        <taxon>Bacillati</taxon>
        <taxon>Bacillota</taxon>
        <taxon>Clostridia</taxon>
        <taxon>Peptostreptococcales</taxon>
        <taxon>Natronincolaceae</taxon>
        <taxon>Anaerovirgula</taxon>
    </lineage>
</organism>
<feature type="domain" description="LysM" evidence="2">
    <location>
        <begin position="113"/>
        <end position="156"/>
    </location>
</feature>
<dbReference type="InterPro" id="IPR018392">
    <property type="entry name" value="LysM"/>
</dbReference>
<accession>A0A239B973</accession>
<dbReference type="Gene3D" id="3.10.350.10">
    <property type="entry name" value="LysM domain"/>
    <property type="match status" value="1"/>
</dbReference>
<dbReference type="Pfam" id="PF07486">
    <property type="entry name" value="Hydrolase_2"/>
    <property type="match status" value="1"/>
</dbReference>
<dbReference type="EMBL" id="FZOJ01000003">
    <property type="protein sequence ID" value="SNS03653.1"/>
    <property type="molecule type" value="Genomic_DNA"/>
</dbReference>
<dbReference type="PANTHER" id="PTHR33734:SF22">
    <property type="entry name" value="MEMBRANE-BOUND LYTIC MUREIN TRANSGLYCOSYLASE D"/>
    <property type="match status" value="1"/>
</dbReference>
<dbReference type="PROSITE" id="PS51782">
    <property type="entry name" value="LYSM"/>
    <property type="match status" value="1"/>
</dbReference>
<dbReference type="Gene3D" id="1.10.10.2520">
    <property type="entry name" value="Cell wall hydrolase SleB, domain 1"/>
    <property type="match status" value="1"/>
</dbReference>
<evidence type="ECO:0000256" key="1">
    <source>
        <dbReference type="SAM" id="MobiDB-lite"/>
    </source>
</evidence>
<dbReference type="InterPro" id="IPR042047">
    <property type="entry name" value="SleB_dom1"/>
</dbReference>